<keyword evidence="2" id="KW-1185">Reference proteome</keyword>
<reference evidence="1 2" key="1">
    <citation type="submission" date="2024-06" db="EMBL/GenBank/DDBJ databases">
        <title>Genomics of switchgrass bacterial isolates.</title>
        <authorList>
            <person name="Shade A."/>
        </authorList>
    </citation>
    <scope>NUCLEOTIDE SEQUENCE [LARGE SCALE GENOMIC DNA]</scope>
    <source>
        <strain evidence="1 2">PvP084</strain>
    </source>
</reference>
<dbReference type="RefSeq" id="WP_209650086.1">
    <property type="nucleotide sequence ID" value="NZ_JBEPNV010000001.1"/>
</dbReference>
<evidence type="ECO:0000313" key="2">
    <source>
        <dbReference type="Proteomes" id="UP001549119"/>
    </source>
</evidence>
<organism evidence="1 2">
    <name type="scientific">Methylobacterium radiotolerans</name>
    <dbReference type="NCBI Taxonomy" id="31998"/>
    <lineage>
        <taxon>Bacteria</taxon>
        <taxon>Pseudomonadati</taxon>
        <taxon>Pseudomonadota</taxon>
        <taxon>Alphaproteobacteria</taxon>
        <taxon>Hyphomicrobiales</taxon>
        <taxon>Methylobacteriaceae</taxon>
        <taxon>Methylobacterium</taxon>
    </lineage>
</organism>
<dbReference type="EMBL" id="JBEPNW010000002">
    <property type="protein sequence ID" value="MET3863120.1"/>
    <property type="molecule type" value="Genomic_DNA"/>
</dbReference>
<sequence length="61" mass="6801">MFDSIALADLAKAINGLTAAIVADTASEEAQHTSQMTAAIIRFTEVMDRWEDDHGRQPRRR</sequence>
<accession>A0ABV2N9J5</accession>
<gene>
    <name evidence="1" type="ORF">ABIC20_000429</name>
</gene>
<dbReference type="Proteomes" id="UP001549119">
    <property type="component" value="Unassembled WGS sequence"/>
</dbReference>
<evidence type="ECO:0000313" key="1">
    <source>
        <dbReference type="EMBL" id="MET3863120.1"/>
    </source>
</evidence>
<comment type="caution">
    <text evidence="1">The sequence shown here is derived from an EMBL/GenBank/DDBJ whole genome shotgun (WGS) entry which is preliminary data.</text>
</comment>
<proteinExistence type="predicted"/>
<protein>
    <submittedName>
        <fullName evidence="1">Uncharacterized protein</fullName>
    </submittedName>
</protein>
<name>A0ABV2N9J5_9HYPH</name>